<feature type="domain" description="Myb/SANT-like" evidence="2">
    <location>
        <begin position="3"/>
        <end position="53"/>
    </location>
</feature>
<name>A0AAP0BWB2_9ASPA</name>
<gene>
    <name evidence="3" type="ORF">KSP39_PZI004184</name>
</gene>
<dbReference type="PANTHER" id="PTHR47851">
    <property type="entry name" value="OS06G0588700 PROTEIN-RELATED"/>
    <property type="match status" value="1"/>
</dbReference>
<dbReference type="Proteomes" id="UP001418222">
    <property type="component" value="Unassembled WGS sequence"/>
</dbReference>
<dbReference type="AlphaFoldDB" id="A0AAP0BWB2"/>
<dbReference type="EMBL" id="JBBWWQ010000003">
    <property type="protein sequence ID" value="KAK8951963.1"/>
    <property type="molecule type" value="Genomic_DNA"/>
</dbReference>
<dbReference type="Pfam" id="PF12776">
    <property type="entry name" value="Myb_DNA-bind_3"/>
    <property type="match status" value="1"/>
</dbReference>
<evidence type="ECO:0000313" key="4">
    <source>
        <dbReference type="Proteomes" id="UP001418222"/>
    </source>
</evidence>
<dbReference type="PANTHER" id="PTHR47851:SF1">
    <property type="entry name" value="OS06G0588700 PROTEIN"/>
    <property type="match status" value="1"/>
</dbReference>
<dbReference type="InterPro" id="IPR024752">
    <property type="entry name" value="Myb/SANT-like_dom"/>
</dbReference>
<evidence type="ECO:0000259" key="2">
    <source>
        <dbReference type="Pfam" id="PF12776"/>
    </source>
</evidence>
<feature type="region of interest" description="Disordered" evidence="1">
    <location>
        <begin position="115"/>
        <end position="141"/>
    </location>
</feature>
<accession>A0AAP0BWB2</accession>
<keyword evidence="4" id="KW-1185">Reference proteome</keyword>
<evidence type="ECO:0000313" key="3">
    <source>
        <dbReference type="EMBL" id="KAK8951963.1"/>
    </source>
</evidence>
<reference evidence="3 4" key="1">
    <citation type="journal article" date="2022" name="Nat. Plants">
        <title>Genomes of leafy and leafless Platanthera orchids illuminate the evolution of mycoheterotrophy.</title>
        <authorList>
            <person name="Li M.H."/>
            <person name="Liu K.W."/>
            <person name="Li Z."/>
            <person name="Lu H.C."/>
            <person name="Ye Q.L."/>
            <person name="Zhang D."/>
            <person name="Wang J.Y."/>
            <person name="Li Y.F."/>
            <person name="Zhong Z.M."/>
            <person name="Liu X."/>
            <person name="Yu X."/>
            <person name="Liu D.K."/>
            <person name="Tu X.D."/>
            <person name="Liu B."/>
            <person name="Hao Y."/>
            <person name="Liao X.Y."/>
            <person name="Jiang Y.T."/>
            <person name="Sun W.H."/>
            <person name="Chen J."/>
            <person name="Chen Y.Q."/>
            <person name="Ai Y."/>
            <person name="Zhai J.W."/>
            <person name="Wu S.S."/>
            <person name="Zhou Z."/>
            <person name="Hsiao Y.Y."/>
            <person name="Wu W.L."/>
            <person name="Chen Y.Y."/>
            <person name="Lin Y.F."/>
            <person name="Hsu J.L."/>
            <person name="Li C.Y."/>
            <person name="Wang Z.W."/>
            <person name="Zhao X."/>
            <person name="Zhong W.Y."/>
            <person name="Ma X.K."/>
            <person name="Ma L."/>
            <person name="Huang J."/>
            <person name="Chen G.Z."/>
            <person name="Huang M.Z."/>
            <person name="Huang L."/>
            <person name="Peng D.H."/>
            <person name="Luo Y.B."/>
            <person name="Zou S.Q."/>
            <person name="Chen S.P."/>
            <person name="Lan S."/>
            <person name="Tsai W.C."/>
            <person name="Van de Peer Y."/>
            <person name="Liu Z.J."/>
        </authorList>
    </citation>
    <scope>NUCLEOTIDE SEQUENCE [LARGE SCALE GENOMIC DNA]</scope>
    <source>
        <strain evidence="3">Lor287</strain>
    </source>
</reference>
<comment type="caution">
    <text evidence="3">The sequence shown here is derived from an EMBL/GenBank/DDBJ whole genome shotgun (WGS) entry which is preliminary data.</text>
</comment>
<sequence>MIGKKYDKVQLKNKWDHLKKEWKLWTDLKRGETGLGWNASRKTIDASDEWWDERLKIIPAAKKFRFSGIHPELEEKMNMMFLSVVATGHHACTPNTMNEVPESVDEVGLSDAEHEDVEVSEVPQPRATTATSEVSKKRRKGKTKAVSSILEDLAESSKTISRYIQEPIKRSSTVFSIRMAIDKLATYPEVQSDEGFYDFAITYFMDKNHRETFLCLPDGMNLKWLRNRFLRGG</sequence>
<evidence type="ECO:0000256" key="1">
    <source>
        <dbReference type="SAM" id="MobiDB-lite"/>
    </source>
</evidence>
<proteinExistence type="predicted"/>
<organism evidence="3 4">
    <name type="scientific">Platanthera zijinensis</name>
    <dbReference type="NCBI Taxonomy" id="2320716"/>
    <lineage>
        <taxon>Eukaryota</taxon>
        <taxon>Viridiplantae</taxon>
        <taxon>Streptophyta</taxon>
        <taxon>Embryophyta</taxon>
        <taxon>Tracheophyta</taxon>
        <taxon>Spermatophyta</taxon>
        <taxon>Magnoliopsida</taxon>
        <taxon>Liliopsida</taxon>
        <taxon>Asparagales</taxon>
        <taxon>Orchidaceae</taxon>
        <taxon>Orchidoideae</taxon>
        <taxon>Orchideae</taxon>
        <taxon>Orchidinae</taxon>
        <taxon>Platanthera</taxon>
    </lineage>
</organism>
<protein>
    <recommendedName>
        <fullName evidence="2">Myb/SANT-like domain-containing protein</fullName>
    </recommendedName>
</protein>